<sequence length="116" mass="13229">MNTCARYRAASNGTKWRTGTPVPWNPAIEQCDEFPFASTYEGAWLWWQKNRPADDPSFVIHSPTKVNLSVSLIPARENREWGAFQDGGLGRYYMRSTASLRATHSSYGSMTHRTNR</sequence>
<dbReference type="Proteomes" id="UP000610966">
    <property type="component" value="Unassembled WGS sequence"/>
</dbReference>
<protein>
    <recommendedName>
        <fullName evidence="1">Deoxyribonuclease NucA/NucB domain-containing protein</fullName>
    </recommendedName>
</protein>
<evidence type="ECO:0000313" key="2">
    <source>
        <dbReference type="EMBL" id="GIH72616.1"/>
    </source>
</evidence>
<evidence type="ECO:0000259" key="1">
    <source>
        <dbReference type="Pfam" id="PF14040"/>
    </source>
</evidence>
<dbReference type="Pfam" id="PF14040">
    <property type="entry name" value="DNase_NucA_NucB"/>
    <property type="match status" value="1"/>
</dbReference>
<organism evidence="2 3">
    <name type="scientific">Sphaerimonospora thailandensis</name>
    <dbReference type="NCBI Taxonomy" id="795644"/>
    <lineage>
        <taxon>Bacteria</taxon>
        <taxon>Bacillati</taxon>
        <taxon>Actinomycetota</taxon>
        <taxon>Actinomycetes</taxon>
        <taxon>Streptosporangiales</taxon>
        <taxon>Streptosporangiaceae</taxon>
        <taxon>Sphaerimonospora</taxon>
    </lineage>
</organism>
<comment type="caution">
    <text evidence="2">The sequence shown here is derived from an EMBL/GenBank/DDBJ whole genome shotgun (WGS) entry which is preliminary data.</text>
</comment>
<evidence type="ECO:0000313" key="3">
    <source>
        <dbReference type="Proteomes" id="UP000610966"/>
    </source>
</evidence>
<feature type="domain" description="Deoxyribonuclease NucA/NucB" evidence="1">
    <location>
        <begin position="5"/>
        <end position="43"/>
    </location>
</feature>
<dbReference type="InterPro" id="IPR029476">
    <property type="entry name" value="DNase_NucA_NucB"/>
</dbReference>
<keyword evidence="3" id="KW-1185">Reference proteome</keyword>
<reference evidence="2" key="1">
    <citation type="submission" date="2021-01" db="EMBL/GenBank/DDBJ databases">
        <title>Whole genome shotgun sequence of Sphaerimonospora thailandensis NBRC 107569.</title>
        <authorList>
            <person name="Komaki H."/>
            <person name="Tamura T."/>
        </authorList>
    </citation>
    <scope>NUCLEOTIDE SEQUENCE</scope>
    <source>
        <strain evidence="2">NBRC 107569</strain>
    </source>
</reference>
<gene>
    <name evidence="2" type="ORF">Mth01_48690</name>
</gene>
<name>A0A8J3W2B4_9ACTN</name>
<dbReference type="AlphaFoldDB" id="A0A8J3W2B4"/>
<accession>A0A8J3W2B4</accession>
<proteinExistence type="predicted"/>
<dbReference type="EMBL" id="BOOG01000055">
    <property type="protein sequence ID" value="GIH72616.1"/>
    <property type="molecule type" value="Genomic_DNA"/>
</dbReference>